<evidence type="ECO:0000313" key="6">
    <source>
        <dbReference type="Proteomes" id="UP000706039"/>
    </source>
</evidence>
<dbReference type="InterPro" id="IPR013094">
    <property type="entry name" value="AB_hydrolase_3"/>
</dbReference>
<name>A0ABS7PV43_9SPHN</name>
<protein>
    <submittedName>
        <fullName evidence="5">Alpha/beta hydrolase</fullName>
    </submittedName>
</protein>
<dbReference type="RefSeq" id="WP_222992327.1">
    <property type="nucleotide sequence ID" value="NZ_JAINVV010000011.1"/>
</dbReference>
<dbReference type="PANTHER" id="PTHR48081:SF30">
    <property type="entry name" value="ACETYL-HYDROLASE LIPR-RELATED"/>
    <property type="match status" value="1"/>
</dbReference>
<evidence type="ECO:0000256" key="3">
    <source>
        <dbReference type="SAM" id="MobiDB-lite"/>
    </source>
</evidence>
<proteinExistence type="inferred from homology"/>
<dbReference type="Pfam" id="PF07859">
    <property type="entry name" value="Abhydrolase_3"/>
    <property type="match status" value="1"/>
</dbReference>
<evidence type="ECO:0000256" key="1">
    <source>
        <dbReference type="ARBA" id="ARBA00010515"/>
    </source>
</evidence>
<evidence type="ECO:0000256" key="2">
    <source>
        <dbReference type="ARBA" id="ARBA00022801"/>
    </source>
</evidence>
<dbReference type="EMBL" id="JAINVV010000011">
    <property type="protein sequence ID" value="MBY8825230.1"/>
    <property type="molecule type" value="Genomic_DNA"/>
</dbReference>
<dbReference type="InterPro" id="IPR029058">
    <property type="entry name" value="AB_hydrolase_fold"/>
</dbReference>
<comment type="similarity">
    <text evidence="1">Belongs to the 'GDXG' lipolytic enzyme family.</text>
</comment>
<dbReference type="GO" id="GO:0016787">
    <property type="term" value="F:hydrolase activity"/>
    <property type="evidence" value="ECO:0007669"/>
    <property type="project" value="UniProtKB-KW"/>
</dbReference>
<feature type="region of interest" description="Disordered" evidence="3">
    <location>
        <begin position="315"/>
        <end position="339"/>
    </location>
</feature>
<dbReference type="SUPFAM" id="SSF53474">
    <property type="entry name" value="alpha/beta-Hydrolases"/>
    <property type="match status" value="1"/>
</dbReference>
<organism evidence="5 6">
    <name type="scientific">Sphingomonas colocasiae</name>
    <dbReference type="NCBI Taxonomy" id="1848973"/>
    <lineage>
        <taxon>Bacteria</taxon>
        <taxon>Pseudomonadati</taxon>
        <taxon>Pseudomonadota</taxon>
        <taxon>Alphaproteobacteria</taxon>
        <taxon>Sphingomonadales</taxon>
        <taxon>Sphingomonadaceae</taxon>
        <taxon>Sphingomonas</taxon>
    </lineage>
</organism>
<evidence type="ECO:0000259" key="4">
    <source>
        <dbReference type="Pfam" id="PF07859"/>
    </source>
</evidence>
<accession>A0ABS7PV43</accession>
<dbReference type="Gene3D" id="3.40.50.1820">
    <property type="entry name" value="alpha/beta hydrolase"/>
    <property type="match status" value="1"/>
</dbReference>
<gene>
    <name evidence="5" type="ORF">K7G82_23205</name>
</gene>
<sequence>MTDEPQAETAPALSRVDEQGTAHIQPFDIPVSSYWSDEARRAFIARYRDPPEWIGDDIGVTRQRADELLYTPHLTRHRERYPCTIDEEMIGGIPVAVVTPLAGISAHNEGRILVNLHGGGFEIGAGLGGLVEAIPIAATTGIRVMAVDYRQGPEHRFPAASEDVAAVYRALLDRHRPQDIGMFGCSAGGMLTAMSIAWFLEQGLPVPGAIALLSAMATTRWSGDSRFWGLALTGEAPDPGNSDHWSSYLEGVDAEDPLVSPHFFPELLKRFPPTLIVGGTRDFAFTAASAAPAPGPGCICGTACGTPSSTIRTCPNPGRSTGWSPTSSRRNWAGAEAGS</sequence>
<reference evidence="5 6" key="1">
    <citation type="submission" date="2021-08" db="EMBL/GenBank/DDBJ databases">
        <authorList>
            <person name="Tuo L."/>
        </authorList>
    </citation>
    <scope>NUCLEOTIDE SEQUENCE [LARGE SCALE GENOMIC DNA]</scope>
    <source>
        <strain evidence="5 6">JCM 31229</strain>
    </source>
</reference>
<dbReference type="Proteomes" id="UP000706039">
    <property type="component" value="Unassembled WGS sequence"/>
</dbReference>
<feature type="compositionally biased region" description="Polar residues" evidence="3">
    <location>
        <begin position="315"/>
        <end position="330"/>
    </location>
</feature>
<comment type="caution">
    <text evidence="5">The sequence shown here is derived from an EMBL/GenBank/DDBJ whole genome shotgun (WGS) entry which is preliminary data.</text>
</comment>
<dbReference type="PANTHER" id="PTHR48081">
    <property type="entry name" value="AB HYDROLASE SUPERFAMILY PROTEIN C4A8.06C"/>
    <property type="match status" value="1"/>
</dbReference>
<dbReference type="InterPro" id="IPR050300">
    <property type="entry name" value="GDXG_lipolytic_enzyme"/>
</dbReference>
<keyword evidence="6" id="KW-1185">Reference proteome</keyword>
<evidence type="ECO:0000313" key="5">
    <source>
        <dbReference type="EMBL" id="MBY8825230.1"/>
    </source>
</evidence>
<feature type="domain" description="Alpha/beta hydrolase fold-3" evidence="4">
    <location>
        <begin position="113"/>
        <end position="284"/>
    </location>
</feature>
<keyword evidence="2 5" id="KW-0378">Hydrolase</keyword>